<evidence type="ECO:0000313" key="5">
    <source>
        <dbReference type="Proteomes" id="UP001140979"/>
    </source>
</evidence>
<dbReference type="Gene3D" id="2.100.10.30">
    <property type="entry name" value="Jacalin-like lectin domain"/>
    <property type="match status" value="1"/>
</dbReference>
<dbReference type="Gene3D" id="6.20.40.20">
    <property type="entry name" value="Leukocidin/Hemolysin toxin, pre-stem domain"/>
    <property type="match status" value="1"/>
</dbReference>
<feature type="signal peptide" evidence="2">
    <location>
        <begin position="1"/>
        <end position="25"/>
    </location>
</feature>
<dbReference type="EMBL" id="JAKNBA010000007">
    <property type="protein sequence ID" value="MDE1241671.1"/>
    <property type="molecule type" value="Genomic_DNA"/>
</dbReference>
<accession>A0A9X4EU76</accession>
<dbReference type="InterPro" id="IPR032496">
    <property type="entry name" value="Hemolysin_beta-prism_lec"/>
</dbReference>
<dbReference type="InterPro" id="IPR000772">
    <property type="entry name" value="Ricin_B_lectin"/>
</dbReference>
<dbReference type="RefSeq" id="WP_274682863.1">
    <property type="nucleotide sequence ID" value="NZ_JAKNBA010000007.1"/>
</dbReference>
<reference evidence="4" key="1">
    <citation type="submission" date="2022-02" db="EMBL/GenBank/DDBJ databases">
        <title>Emergence and expansion in Europe of a Vibrio aestuarianus clonal complex pathogenic for oysters.</title>
        <authorList>
            <person name="Mesnil A."/>
            <person name="Travers M.-A."/>
        </authorList>
    </citation>
    <scope>NUCLEOTIDE SEQUENCE</scope>
    <source>
        <strain evidence="4">19_064_11T1</strain>
    </source>
</reference>
<dbReference type="Pfam" id="PF07968">
    <property type="entry name" value="Leukocidin"/>
    <property type="match status" value="1"/>
</dbReference>
<dbReference type="InterPro" id="IPR043080">
    <property type="entry name" value="Hemolysin_N_sf"/>
</dbReference>
<evidence type="ECO:0000256" key="2">
    <source>
        <dbReference type="SAM" id="SignalP"/>
    </source>
</evidence>
<evidence type="ECO:0000256" key="1">
    <source>
        <dbReference type="ARBA" id="ARBA00022729"/>
    </source>
</evidence>
<dbReference type="PROSITE" id="PS50231">
    <property type="entry name" value="RICIN_B_LECTIN"/>
    <property type="match status" value="1"/>
</dbReference>
<dbReference type="AlphaFoldDB" id="A0A9X4EU76"/>
<dbReference type="Gene3D" id="2.70.240.20">
    <property type="entry name" value="Leukocidin/Hemolysin toxin, cytolysin domain"/>
    <property type="match status" value="1"/>
</dbReference>
<keyword evidence="1 2" id="KW-0732">Signal</keyword>
<dbReference type="Gene3D" id="3.30.110.130">
    <property type="entry name" value="Hemolytic toxin, N-terminal domain"/>
    <property type="match status" value="1"/>
</dbReference>
<dbReference type="GO" id="GO:0005576">
    <property type="term" value="C:extracellular region"/>
    <property type="evidence" value="ECO:0007669"/>
    <property type="project" value="InterPro"/>
</dbReference>
<dbReference type="CDD" id="cd23423">
    <property type="entry name" value="beta-trefoil_Ricin_hemolysin"/>
    <property type="match status" value="1"/>
</dbReference>
<comment type="caution">
    <text evidence="4">The sequence shown here is derived from an EMBL/GenBank/DDBJ whole genome shotgun (WGS) entry which is preliminary data.</text>
</comment>
<dbReference type="InterPro" id="IPR022220">
    <property type="entry name" value="Hemolysin_N"/>
</dbReference>
<proteinExistence type="predicted"/>
<gene>
    <name evidence="4" type="ORF">L9W94_05815</name>
</gene>
<dbReference type="Pfam" id="PF12563">
    <property type="entry name" value="Hemolysin_N"/>
    <property type="match status" value="1"/>
</dbReference>
<feature type="chain" id="PRO_5040851256" evidence="2">
    <location>
        <begin position="26"/>
        <end position="741"/>
    </location>
</feature>
<sequence length="741" mass="82894">MPINKNKAVSVIAIMSGLVWNTAMAEINQPQGLAIEIFSELQDDSQINYLNASYWLQNDVEPPTLAEIRDNVLSQHQRYFVDFSNIDDEQQRSEAKALFRKKLGLAFSSDLLIISEHKGELLFTPLEDENDPNITLLEASKVSHSRQRRSAEPVLRSSNNAETNSLPHVAFYLNVNRPITDNECTFNNSHFWNKGTRVFCDNPNISLIYRVNLERSLQYGTIGSATPDAKIVRISLDDDASGAGIHLNDRLDYRQYGADYVTLDAWFRDWSTDAIAQDYQFVFNSSNNKAQILKTFPRENLNSDFEHKEVSGFQLGVNGGVEVNKDGPKGKLEANASYNQSRWLTYTKSDYAVERGSRSPQNVSFKWYRSQYATAESMMDRSTDALWVNKYPIDINRIHPIGYASFVPKMDVIYKAASNATGTTEFTIDSSVNIRPIYNGAYKHYYVVGAHQSYHGFEDTVRRRVSKSASFTVDWEHPVFTGGRPVNLQLASFNNRCVDVSDNGTLTSAICDETKNSQSFIYDQLGRYVSANNTHQCLDGQALNQLQTCGSNLSQRWEWIENSDKLSNVFSHEILGHDKTTGALGLYSAGSDAVSTRTITAYTNVFNSENETPVFGFTTGSLSVQDVDQSGQLYIRHGAAIDAIGTQENAMHGGDSGSLTQIDLNRVTKIKLTSGEFQYGGNHLLAMTFTYDDGSSQVVGSTNYALSTHDETFDLPIGTSFRQVKIWSGGWLVDGMQFVLN</sequence>
<dbReference type="Proteomes" id="UP001140979">
    <property type="component" value="Unassembled WGS sequence"/>
</dbReference>
<dbReference type="InterPro" id="IPR035992">
    <property type="entry name" value="Ricin_B-like_lectins"/>
</dbReference>
<dbReference type="SMART" id="SM00458">
    <property type="entry name" value="RICIN"/>
    <property type="match status" value="1"/>
</dbReference>
<evidence type="ECO:0000313" key="4">
    <source>
        <dbReference type="EMBL" id="MDE1241671.1"/>
    </source>
</evidence>
<evidence type="ECO:0000259" key="3">
    <source>
        <dbReference type="SMART" id="SM00458"/>
    </source>
</evidence>
<dbReference type="Pfam" id="PF16458">
    <property type="entry name" value="Beta-prism_lec"/>
    <property type="match status" value="1"/>
</dbReference>
<dbReference type="InterPro" id="IPR044883">
    <property type="entry name" value="Hemolysin_pre-stem_dom_sf"/>
</dbReference>
<dbReference type="SUPFAM" id="SSF50370">
    <property type="entry name" value="Ricin B-like lectins"/>
    <property type="match status" value="1"/>
</dbReference>
<organism evidence="4 5">
    <name type="scientific">Vibrio aestuarianus</name>
    <dbReference type="NCBI Taxonomy" id="28171"/>
    <lineage>
        <taxon>Bacteria</taxon>
        <taxon>Pseudomonadati</taxon>
        <taxon>Pseudomonadota</taxon>
        <taxon>Gammaproteobacteria</taxon>
        <taxon>Vibrionales</taxon>
        <taxon>Vibrionaceae</taxon>
        <taxon>Vibrio</taxon>
    </lineage>
</organism>
<protein>
    <submittedName>
        <fullName evidence="4">Leukocidin family pore-forming toxin</fullName>
    </submittedName>
</protein>
<dbReference type="InterPro" id="IPR016183">
    <property type="entry name" value="Leukocidin/Hemolysin_toxin"/>
</dbReference>
<name>A0A9X4EU76_9VIBR</name>
<dbReference type="InterPro" id="IPR036404">
    <property type="entry name" value="Jacalin-like_lectin_dom_sf"/>
</dbReference>
<feature type="domain" description="Ricin B lectin" evidence="3">
    <location>
        <begin position="484"/>
        <end position="599"/>
    </location>
</feature>
<dbReference type="GO" id="GO:0051715">
    <property type="term" value="P:cytolysis in another organism"/>
    <property type="evidence" value="ECO:0007669"/>
    <property type="project" value="InterPro"/>
</dbReference>